<name>A0A6C0Y4V0_9GAMM</name>
<gene>
    <name evidence="1" type="ORF">FSC09_13130</name>
</gene>
<organism evidence="1 2">
    <name type="scientific">Acinetobacter indicus</name>
    <dbReference type="NCBI Taxonomy" id="756892"/>
    <lineage>
        <taxon>Bacteria</taxon>
        <taxon>Pseudomonadati</taxon>
        <taxon>Pseudomonadota</taxon>
        <taxon>Gammaproteobacteria</taxon>
        <taxon>Moraxellales</taxon>
        <taxon>Moraxellaceae</taxon>
        <taxon>Acinetobacter</taxon>
    </lineage>
</organism>
<dbReference type="EMBL" id="CP044455">
    <property type="protein sequence ID" value="QIC71277.1"/>
    <property type="molecule type" value="Genomic_DNA"/>
</dbReference>
<dbReference type="Proteomes" id="UP000503440">
    <property type="component" value="Chromosome"/>
</dbReference>
<protein>
    <submittedName>
        <fullName evidence="1">Uncharacterized protein</fullName>
    </submittedName>
</protein>
<sequence>MGIQVSHPIYVSGVGTSFNRELNIVEKRIATVQDYELTGGVRRIRYGENQININFSKPFEKKLESRQVM</sequence>
<evidence type="ECO:0000313" key="2">
    <source>
        <dbReference type="Proteomes" id="UP000503440"/>
    </source>
</evidence>
<dbReference type="AlphaFoldDB" id="A0A6C0Y4V0"/>
<accession>A0A6C0Y4V0</accession>
<reference evidence="1 2" key="1">
    <citation type="submission" date="2019-09" db="EMBL/GenBank/DDBJ databases">
        <title>Non-baumannii Acinetobacter spp. carrying blaNDM-1 isolated in China.</title>
        <authorList>
            <person name="Cui C."/>
            <person name="Chen C."/>
            <person name="Sun J."/>
            <person name="Liu Y."/>
        </authorList>
    </citation>
    <scope>NUCLEOTIDE SEQUENCE [LARGE SCALE GENOMIC DNA]</scope>
    <source>
        <strain evidence="1 2">B18</strain>
    </source>
</reference>
<proteinExistence type="predicted"/>
<evidence type="ECO:0000313" key="1">
    <source>
        <dbReference type="EMBL" id="QIC71277.1"/>
    </source>
</evidence>